<dbReference type="Pfam" id="PF01627">
    <property type="entry name" value="Hpt"/>
    <property type="match status" value="1"/>
</dbReference>
<keyword evidence="3" id="KW-0808">Transferase</keyword>
<dbReference type="SUPFAM" id="SSF47226">
    <property type="entry name" value="Histidine-containing phosphotransfer domain, HPT domain"/>
    <property type="match status" value="1"/>
</dbReference>
<proteinExistence type="predicted"/>
<evidence type="ECO:0000256" key="1">
    <source>
        <dbReference type="PROSITE-ProRule" id="PRU00110"/>
    </source>
</evidence>
<reference evidence="3 4" key="1">
    <citation type="submission" date="2015-02" db="EMBL/GenBank/DDBJ databases">
        <title>Single-cell genomics of uncultivated deep-branching MTB reveals a conserved set of magnetosome genes.</title>
        <authorList>
            <person name="Kolinko S."/>
            <person name="Richter M."/>
            <person name="Glockner F.O."/>
            <person name="Brachmann A."/>
            <person name="Schuler D."/>
        </authorList>
    </citation>
    <scope>NUCLEOTIDE SEQUENCE [LARGE SCALE GENOMIC DNA]</scope>
    <source>
        <strain evidence="3">TM-1</strain>
    </source>
</reference>
<organism evidence="3 4">
    <name type="scientific">Candidatus Magnetobacterium bavaricum</name>
    <dbReference type="NCBI Taxonomy" id="29290"/>
    <lineage>
        <taxon>Bacteria</taxon>
        <taxon>Pseudomonadati</taxon>
        <taxon>Nitrospirota</taxon>
        <taxon>Thermodesulfovibrionia</taxon>
        <taxon>Thermodesulfovibrionales</taxon>
        <taxon>Candidatus Magnetobacteriaceae</taxon>
        <taxon>Candidatus Magnetobacterium</taxon>
    </lineage>
</organism>
<dbReference type="InterPro" id="IPR051315">
    <property type="entry name" value="Bact_Chemotaxis_CheA"/>
</dbReference>
<dbReference type="SMART" id="SM00073">
    <property type="entry name" value="HPT"/>
    <property type="match status" value="1"/>
</dbReference>
<dbReference type="InterPro" id="IPR036641">
    <property type="entry name" value="HPT_dom_sf"/>
</dbReference>
<keyword evidence="3" id="KW-0418">Kinase</keyword>
<accession>A0A0F3GVA6</accession>
<dbReference type="Proteomes" id="UP000033423">
    <property type="component" value="Unassembled WGS sequence"/>
</dbReference>
<dbReference type="GO" id="GO:0000160">
    <property type="term" value="P:phosphorelay signal transduction system"/>
    <property type="evidence" value="ECO:0007669"/>
    <property type="project" value="InterPro"/>
</dbReference>
<protein>
    <submittedName>
        <fullName evidence="3">Signal transduction histidine kinase, phosphotransfer (Hpt) region domain protein</fullName>
    </submittedName>
</protein>
<sequence length="135" mass="15157">MSEESEGFDKGREIFTEEANELLAELEISLLELEETPTDEELIGRVFRAMHTIKGSGAMFGFDDIAHFTHEVETAFDMVRTGKMLVTKELMDLTLRARDQIRAMLDGTAVDEAVSNEIITSLRVLMVGSVVEEEE</sequence>
<dbReference type="PANTHER" id="PTHR43395">
    <property type="entry name" value="SENSOR HISTIDINE KINASE CHEA"/>
    <property type="match status" value="1"/>
</dbReference>
<feature type="modified residue" description="Phosphohistidine" evidence="1">
    <location>
        <position position="51"/>
    </location>
</feature>
<feature type="domain" description="HPt" evidence="2">
    <location>
        <begin position="4"/>
        <end position="108"/>
    </location>
</feature>
<evidence type="ECO:0000259" key="2">
    <source>
        <dbReference type="PROSITE" id="PS50894"/>
    </source>
</evidence>
<dbReference type="CDD" id="cd00088">
    <property type="entry name" value="HPT"/>
    <property type="match status" value="1"/>
</dbReference>
<dbReference type="GO" id="GO:0004672">
    <property type="term" value="F:protein kinase activity"/>
    <property type="evidence" value="ECO:0007669"/>
    <property type="project" value="UniProtKB-ARBA"/>
</dbReference>
<keyword evidence="1" id="KW-0597">Phosphoprotein</keyword>
<comment type="caution">
    <text evidence="3">The sequence shown here is derived from an EMBL/GenBank/DDBJ whole genome shotgun (WGS) entry which is preliminary data.</text>
</comment>
<keyword evidence="4" id="KW-1185">Reference proteome</keyword>
<dbReference type="InterPro" id="IPR008207">
    <property type="entry name" value="Sig_transdc_His_kin_Hpt_dom"/>
</dbReference>
<evidence type="ECO:0000313" key="3">
    <source>
        <dbReference type="EMBL" id="KJU85904.1"/>
    </source>
</evidence>
<dbReference type="EMBL" id="LACI01000812">
    <property type="protein sequence ID" value="KJU85904.1"/>
    <property type="molecule type" value="Genomic_DNA"/>
</dbReference>
<dbReference type="PANTHER" id="PTHR43395:SF10">
    <property type="entry name" value="CHEMOTAXIS PROTEIN CHEA"/>
    <property type="match status" value="1"/>
</dbReference>
<dbReference type="AlphaFoldDB" id="A0A0F3GVA6"/>
<evidence type="ECO:0000313" key="4">
    <source>
        <dbReference type="Proteomes" id="UP000033423"/>
    </source>
</evidence>
<feature type="non-terminal residue" evidence="3">
    <location>
        <position position="135"/>
    </location>
</feature>
<gene>
    <name evidence="3" type="ORF">MBAV_001902</name>
</gene>
<name>A0A0F3GVA6_9BACT</name>
<dbReference type="Gene3D" id="1.20.120.160">
    <property type="entry name" value="HPT domain"/>
    <property type="match status" value="1"/>
</dbReference>
<dbReference type="PROSITE" id="PS50894">
    <property type="entry name" value="HPT"/>
    <property type="match status" value="1"/>
</dbReference>